<proteinExistence type="predicted"/>
<dbReference type="EMBL" id="JBJUIK010000013">
    <property type="protein sequence ID" value="KAL3506461.1"/>
    <property type="molecule type" value="Genomic_DNA"/>
</dbReference>
<sequence length="106" mass="12411">MDVAAVNCIDFALRELRKKYYKHMGCDRDLGDCFFNSPDNGYIEAEYLGSKVEHLAEKLACVYKEEMNKNKDKEKYLAEELVQLAIDYRRRSEDLIVPKIREVIGQ</sequence>
<reference evidence="1 2" key="1">
    <citation type="submission" date="2024-11" db="EMBL/GenBank/DDBJ databases">
        <title>A near-complete genome assembly of Cinchona calisaya.</title>
        <authorList>
            <person name="Lian D.C."/>
            <person name="Zhao X.W."/>
            <person name="Wei L."/>
        </authorList>
    </citation>
    <scope>NUCLEOTIDE SEQUENCE [LARGE SCALE GENOMIC DNA]</scope>
    <source>
        <tissue evidence="1">Nenye</tissue>
    </source>
</reference>
<name>A0ABD2YHR7_9GENT</name>
<gene>
    <name evidence="1" type="ORF">ACH5RR_031843</name>
</gene>
<comment type="caution">
    <text evidence="1">The sequence shown here is derived from an EMBL/GenBank/DDBJ whole genome shotgun (WGS) entry which is preliminary data.</text>
</comment>
<protein>
    <submittedName>
        <fullName evidence="1">Uncharacterized protein</fullName>
    </submittedName>
</protein>
<evidence type="ECO:0000313" key="1">
    <source>
        <dbReference type="EMBL" id="KAL3506461.1"/>
    </source>
</evidence>
<organism evidence="1 2">
    <name type="scientific">Cinchona calisaya</name>
    <dbReference type="NCBI Taxonomy" id="153742"/>
    <lineage>
        <taxon>Eukaryota</taxon>
        <taxon>Viridiplantae</taxon>
        <taxon>Streptophyta</taxon>
        <taxon>Embryophyta</taxon>
        <taxon>Tracheophyta</taxon>
        <taxon>Spermatophyta</taxon>
        <taxon>Magnoliopsida</taxon>
        <taxon>eudicotyledons</taxon>
        <taxon>Gunneridae</taxon>
        <taxon>Pentapetalae</taxon>
        <taxon>asterids</taxon>
        <taxon>lamiids</taxon>
        <taxon>Gentianales</taxon>
        <taxon>Rubiaceae</taxon>
        <taxon>Cinchonoideae</taxon>
        <taxon>Cinchoneae</taxon>
        <taxon>Cinchona</taxon>
    </lineage>
</organism>
<evidence type="ECO:0000313" key="2">
    <source>
        <dbReference type="Proteomes" id="UP001630127"/>
    </source>
</evidence>
<dbReference type="Proteomes" id="UP001630127">
    <property type="component" value="Unassembled WGS sequence"/>
</dbReference>
<keyword evidence="2" id="KW-1185">Reference proteome</keyword>
<dbReference type="AlphaFoldDB" id="A0ABD2YHR7"/>
<accession>A0ABD2YHR7</accession>